<dbReference type="InterPro" id="IPR016024">
    <property type="entry name" value="ARM-type_fold"/>
</dbReference>
<gene>
    <name evidence="7" type="primary">LOC102578358</name>
</gene>
<dbReference type="HOGENOM" id="CLU_070207_0_0_1"/>
<reference evidence="8" key="1">
    <citation type="journal article" date="2011" name="Nature">
        <title>Genome sequence and analysis of the tuber crop potato.</title>
        <authorList>
            <consortium name="The Potato Genome Sequencing Consortium"/>
        </authorList>
    </citation>
    <scope>NUCLEOTIDE SEQUENCE [LARGE SCALE GENOMIC DNA]</scope>
    <source>
        <strain evidence="8">cv. DM1-3 516 R44</strain>
    </source>
</reference>
<dbReference type="Gramene" id="PGSC0003DMT400027135">
    <property type="protein sequence ID" value="PGSC0003DMT400027135"/>
    <property type="gene ID" value="PGSC0003DMG400010467"/>
</dbReference>
<feature type="compositionally biased region" description="Basic and acidic residues" evidence="6">
    <location>
        <begin position="1"/>
        <end position="14"/>
    </location>
</feature>
<dbReference type="PROSITE" id="PS50176">
    <property type="entry name" value="ARM_REPEAT"/>
    <property type="match status" value="1"/>
</dbReference>
<accession>M1AP88</accession>
<name>M1AP88_SOLTU</name>
<dbReference type="ExpressionAtlas" id="M1AP88">
    <property type="expression patterns" value="baseline and differential"/>
</dbReference>
<dbReference type="PANTHER" id="PTHR23316">
    <property type="entry name" value="IMPORTIN ALPHA"/>
    <property type="match status" value="1"/>
</dbReference>
<dbReference type="SMART" id="SM00185">
    <property type="entry name" value="ARM"/>
    <property type="match status" value="3"/>
</dbReference>
<evidence type="ECO:0000256" key="5">
    <source>
        <dbReference type="PROSITE-ProRule" id="PRU00259"/>
    </source>
</evidence>
<dbReference type="Proteomes" id="UP000011115">
    <property type="component" value="Unassembled WGS sequence"/>
</dbReference>
<evidence type="ECO:0000256" key="1">
    <source>
        <dbReference type="ARBA" id="ARBA00010394"/>
    </source>
</evidence>
<keyword evidence="3" id="KW-0677">Repeat</keyword>
<dbReference type="InterPro" id="IPR000225">
    <property type="entry name" value="Armadillo"/>
</dbReference>
<evidence type="ECO:0000313" key="8">
    <source>
        <dbReference type="Proteomes" id="UP000011115"/>
    </source>
</evidence>
<reference evidence="7" key="2">
    <citation type="submission" date="2015-06" db="UniProtKB">
        <authorList>
            <consortium name="EnsemblPlants"/>
        </authorList>
    </citation>
    <scope>IDENTIFICATION</scope>
    <source>
        <strain evidence="7">DM1-3 516 R44</strain>
    </source>
</reference>
<protein>
    <submittedName>
        <fullName evidence="7">Importin alpha-2 subunit</fullName>
    </submittedName>
</protein>
<feature type="region of interest" description="Disordered" evidence="6">
    <location>
        <begin position="1"/>
        <end position="29"/>
    </location>
</feature>
<evidence type="ECO:0000256" key="2">
    <source>
        <dbReference type="ARBA" id="ARBA00022448"/>
    </source>
</evidence>
<evidence type="ECO:0000256" key="3">
    <source>
        <dbReference type="ARBA" id="ARBA00022737"/>
    </source>
</evidence>
<proteinExistence type="inferred from homology"/>
<dbReference type="Gene3D" id="1.25.10.10">
    <property type="entry name" value="Leucine-rich Repeat Variant"/>
    <property type="match status" value="1"/>
</dbReference>
<keyword evidence="4" id="KW-0653">Protein transport</keyword>
<dbReference type="GO" id="GO:0015031">
    <property type="term" value="P:protein transport"/>
    <property type="evidence" value="ECO:0007669"/>
    <property type="project" value="UniProtKB-KW"/>
</dbReference>
<keyword evidence="8" id="KW-1185">Reference proteome</keyword>
<dbReference type="AlphaFoldDB" id="M1AP88"/>
<keyword evidence="2" id="KW-0813">Transport</keyword>
<dbReference type="EnsemblPlants" id="PGSC0003DMT400027135">
    <property type="protein sequence ID" value="PGSC0003DMT400027135"/>
    <property type="gene ID" value="PGSC0003DMG400010467"/>
</dbReference>
<feature type="repeat" description="ARM" evidence="5">
    <location>
        <begin position="211"/>
        <end position="238"/>
    </location>
</feature>
<evidence type="ECO:0000256" key="4">
    <source>
        <dbReference type="ARBA" id="ARBA00022927"/>
    </source>
</evidence>
<dbReference type="Pfam" id="PF00514">
    <property type="entry name" value="Arm"/>
    <property type="match status" value="2"/>
</dbReference>
<sequence>MADEGLVSHKRDPIKASVGNAAAQRRRQHAVTVGKERREALMRTKRLCRVGVSGDFDEASIDDSDMMIEEDQAILEALTSAAVEELKLDVAYQGKGATEKRVNALRELRRFLSRSEFPPVEAALQAGAIPLLIQCLSFGSPDEQLLEAAWCLTNIAAGKPEETKALLPALPLLVAHLGEKSSLHVVEQCAWALGNVAGESEELRNVLLLQGALPALARMLLPNKRSTVRTAAWALSNLIKGPDPRAATELIKIDGIPDRIVRHLKKG</sequence>
<organism evidence="7 8">
    <name type="scientific">Solanum tuberosum</name>
    <name type="common">Potato</name>
    <dbReference type="NCBI Taxonomy" id="4113"/>
    <lineage>
        <taxon>Eukaryota</taxon>
        <taxon>Viridiplantae</taxon>
        <taxon>Streptophyta</taxon>
        <taxon>Embryophyta</taxon>
        <taxon>Tracheophyta</taxon>
        <taxon>Spermatophyta</taxon>
        <taxon>Magnoliopsida</taxon>
        <taxon>eudicotyledons</taxon>
        <taxon>Gunneridae</taxon>
        <taxon>Pentapetalae</taxon>
        <taxon>asterids</taxon>
        <taxon>lamiids</taxon>
        <taxon>Solanales</taxon>
        <taxon>Solanaceae</taxon>
        <taxon>Solanoideae</taxon>
        <taxon>Solaneae</taxon>
        <taxon>Solanum</taxon>
    </lineage>
</organism>
<dbReference type="SUPFAM" id="SSF48371">
    <property type="entry name" value="ARM repeat"/>
    <property type="match status" value="1"/>
</dbReference>
<dbReference type="InterPro" id="IPR011989">
    <property type="entry name" value="ARM-like"/>
</dbReference>
<comment type="similarity">
    <text evidence="1">Belongs to the importin alpha family.</text>
</comment>
<evidence type="ECO:0000313" key="7">
    <source>
        <dbReference type="EnsemblPlants" id="PGSC0003DMT400027135"/>
    </source>
</evidence>
<dbReference type="OrthoDB" id="29145at2759"/>
<evidence type="ECO:0000256" key="6">
    <source>
        <dbReference type="SAM" id="MobiDB-lite"/>
    </source>
</evidence>